<evidence type="ECO:0000313" key="5">
    <source>
        <dbReference type="EMBL" id="OYN82941.1"/>
    </source>
</evidence>
<dbReference type="Gene3D" id="3.40.50.300">
    <property type="entry name" value="P-loop containing nucleotide triphosphate hydrolases"/>
    <property type="match status" value="2"/>
</dbReference>
<gene>
    <name evidence="5" type="ORF">CG716_01730</name>
</gene>
<protein>
    <submittedName>
        <fullName evidence="5">ABC transporter</fullName>
    </submittedName>
</protein>
<sequence length="524" mass="55801">MPTDSAITLIDLDFVWPDGAVALDQLNATLASGRTGLIGANGSGKSTLLRLIAGRLTPTGGRIVTTGDVAYLPQTLTLDKHLSIADVLGVGAKLAALRAIESGTATVRNFETLGEDWGIAARAGETLCAIGLGPADLDRTVGQLSGGEAMLLGVSALALDPAPITLLDEPTNNLDRGARTRLFDLIADWPGTLVVVSHDVGLLDRMATTAELHDHRLTCFGGPYRDWCAYLANEQAAAAQAVSAAEQTVRVQKRQRAAAETKLARRNRKAQKDYANKRAPKIVMNNWASAAEVTAGKLRSELDGRAAAAADALQAAEARLRSDERIRVDLPDPEVPASRRIAELPSARGPYVVIGPERIAVVGPNGIGKTRLLDDLLAGTAGRLLTDRVGYLRQRIDGLDEQASVLDNVRAAAPQGDPAPVRTRLARFLLRGDSVYRPVATLSGGERFRVALARLLLTEPAPQLILLDEPTNNLDLASVDQLVDALRAYRGALVVVSHDDEFLARLDLDRTLSMRLPGVLDEAG</sequence>
<evidence type="ECO:0000256" key="2">
    <source>
        <dbReference type="ARBA" id="ARBA00022741"/>
    </source>
</evidence>
<dbReference type="PANTHER" id="PTHR19211:SF6">
    <property type="entry name" value="BLL7188 PROTEIN"/>
    <property type="match status" value="1"/>
</dbReference>
<accession>A0A255DW30</accession>
<dbReference type="EMBL" id="NOZR01000001">
    <property type="protein sequence ID" value="OYN82941.1"/>
    <property type="molecule type" value="Genomic_DNA"/>
</dbReference>
<comment type="caution">
    <text evidence="5">The sequence shown here is derived from an EMBL/GenBank/DDBJ whole genome shotgun (WGS) entry which is preliminary data.</text>
</comment>
<keyword evidence="6" id="KW-1185">Reference proteome</keyword>
<keyword evidence="2" id="KW-0547">Nucleotide-binding</keyword>
<dbReference type="AlphaFoldDB" id="A0A255DW30"/>
<dbReference type="InterPro" id="IPR050611">
    <property type="entry name" value="ABCF"/>
</dbReference>
<feature type="domain" description="ABC transporter" evidence="4">
    <location>
        <begin position="7"/>
        <end position="246"/>
    </location>
</feature>
<keyword evidence="3" id="KW-0067">ATP-binding</keyword>
<dbReference type="PROSITE" id="PS50893">
    <property type="entry name" value="ABC_TRANSPORTER_2"/>
    <property type="match status" value="1"/>
</dbReference>
<dbReference type="SUPFAM" id="SSF52540">
    <property type="entry name" value="P-loop containing nucleoside triphosphate hydrolases"/>
    <property type="match status" value="2"/>
</dbReference>
<dbReference type="GO" id="GO:0005524">
    <property type="term" value="F:ATP binding"/>
    <property type="evidence" value="ECO:0007669"/>
    <property type="project" value="UniProtKB-KW"/>
</dbReference>
<organism evidence="5 6">
    <name type="scientific">Mycolicibacterium sphagni</name>
    <dbReference type="NCBI Taxonomy" id="1786"/>
    <lineage>
        <taxon>Bacteria</taxon>
        <taxon>Bacillati</taxon>
        <taxon>Actinomycetota</taxon>
        <taxon>Actinomycetes</taxon>
        <taxon>Mycobacteriales</taxon>
        <taxon>Mycobacteriaceae</taxon>
        <taxon>Mycolicibacterium</taxon>
    </lineage>
</organism>
<dbReference type="PROSITE" id="PS00211">
    <property type="entry name" value="ABC_TRANSPORTER_1"/>
    <property type="match status" value="1"/>
</dbReference>
<evidence type="ECO:0000313" key="6">
    <source>
        <dbReference type="Proteomes" id="UP000216063"/>
    </source>
</evidence>
<dbReference type="OrthoDB" id="3239744at2"/>
<dbReference type="InterPro" id="IPR003593">
    <property type="entry name" value="AAA+_ATPase"/>
</dbReference>
<reference evidence="5 6" key="1">
    <citation type="submission" date="2017-07" db="EMBL/GenBank/DDBJ databases">
        <title>The new phylogeny of genus Mycobacterium.</title>
        <authorList>
            <person name="Tortoli E."/>
            <person name="Trovato A."/>
            <person name="Cirillo D.M."/>
        </authorList>
    </citation>
    <scope>NUCLEOTIDE SEQUENCE [LARGE SCALE GENOMIC DNA]</scope>
    <source>
        <strain evidence="5 6">ATCC 33027</strain>
    </source>
</reference>
<dbReference type="RefSeq" id="WP_094475773.1">
    <property type="nucleotide sequence ID" value="NZ_NOZR01000001.1"/>
</dbReference>
<dbReference type="PANTHER" id="PTHR19211">
    <property type="entry name" value="ATP-BINDING TRANSPORT PROTEIN-RELATED"/>
    <property type="match status" value="1"/>
</dbReference>
<dbReference type="Pfam" id="PF00005">
    <property type="entry name" value="ABC_tran"/>
    <property type="match status" value="2"/>
</dbReference>
<dbReference type="GO" id="GO:0016887">
    <property type="term" value="F:ATP hydrolysis activity"/>
    <property type="evidence" value="ECO:0007669"/>
    <property type="project" value="InterPro"/>
</dbReference>
<dbReference type="InterPro" id="IPR003439">
    <property type="entry name" value="ABC_transporter-like_ATP-bd"/>
</dbReference>
<evidence type="ECO:0000256" key="1">
    <source>
        <dbReference type="ARBA" id="ARBA00022737"/>
    </source>
</evidence>
<dbReference type="InterPro" id="IPR017871">
    <property type="entry name" value="ABC_transporter-like_CS"/>
</dbReference>
<evidence type="ECO:0000256" key="3">
    <source>
        <dbReference type="ARBA" id="ARBA00022840"/>
    </source>
</evidence>
<dbReference type="SMART" id="SM00382">
    <property type="entry name" value="AAA"/>
    <property type="match status" value="2"/>
</dbReference>
<name>A0A255DW30_9MYCO</name>
<keyword evidence="1" id="KW-0677">Repeat</keyword>
<dbReference type="Proteomes" id="UP000216063">
    <property type="component" value="Unassembled WGS sequence"/>
</dbReference>
<proteinExistence type="predicted"/>
<evidence type="ECO:0000259" key="4">
    <source>
        <dbReference type="PROSITE" id="PS50893"/>
    </source>
</evidence>
<dbReference type="InterPro" id="IPR027417">
    <property type="entry name" value="P-loop_NTPase"/>
</dbReference>